<evidence type="ECO:0000256" key="1">
    <source>
        <dbReference type="SAM" id="SignalP"/>
    </source>
</evidence>
<accession>A0A419R2S4</accession>
<proteinExistence type="predicted"/>
<reference evidence="3 4" key="1">
    <citation type="submission" date="2018-09" db="EMBL/GenBank/DDBJ databases">
        <title>Altererythrobacter sp.Ery1 and Ery12, the genome sequencing of novel strains in genus Alterythrobacter.</title>
        <authorList>
            <person name="Cheng H."/>
            <person name="Wu Y.-H."/>
            <person name="Fang C."/>
            <person name="Xu X.-W."/>
        </authorList>
    </citation>
    <scope>NUCLEOTIDE SEQUENCE [LARGE SCALE GENOMIC DNA]</scope>
    <source>
        <strain evidence="3 4">Ery12</strain>
    </source>
</reference>
<dbReference type="InterPro" id="IPR007921">
    <property type="entry name" value="CHAP_dom"/>
</dbReference>
<keyword evidence="4" id="KW-1185">Reference proteome</keyword>
<dbReference type="Pfam" id="PF05257">
    <property type="entry name" value="CHAP"/>
    <property type="match status" value="1"/>
</dbReference>
<dbReference type="AlphaFoldDB" id="A0A419R2S4"/>
<evidence type="ECO:0000313" key="4">
    <source>
        <dbReference type="Proteomes" id="UP000284322"/>
    </source>
</evidence>
<organism evidence="3 4">
    <name type="scientific">Tsuneonella suprasediminis</name>
    <dbReference type="NCBI Taxonomy" id="2306996"/>
    <lineage>
        <taxon>Bacteria</taxon>
        <taxon>Pseudomonadati</taxon>
        <taxon>Pseudomonadota</taxon>
        <taxon>Alphaproteobacteria</taxon>
        <taxon>Sphingomonadales</taxon>
        <taxon>Erythrobacteraceae</taxon>
        <taxon>Tsuneonella</taxon>
    </lineage>
</organism>
<comment type="caution">
    <text evidence="3">The sequence shown here is derived from an EMBL/GenBank/DDBJ whole genome shotgun (WGS) entry which is preliminary data.</text>
</comment>
<protein>
    <submittedName>
        <fullName evidence="3">CHAP domain-containing protein</fullName>
    </submittedName>
</protein>
<dbReference type="SUPFAM" id="SSF54001">
    <property type="entry name" value="Cysteine proteinases"/>
    <property type="match status" value="1"/>
</dbReference>
<dbReference type="Proteomes" id="UP000284322">
    <property type="component" value="Unassembled WGS sequence"/>
</dbReference>
<evidence type="ECO:0000313" key="3">
    <source>
        <dbReference type="EMBL" id="RJX68270.1"/>
    </source>
</evidence>
<feature type="signal peptide" evidence="1">
    <location>
        <begin position="1"/>
        <end position="20"/>
    </location>
</feature>
<dbReference type="PROSITE" id="PS50911">
    <property type="entry name" value="CHAP"/>
    <property type="match status" value="1"/>
</dbReference>
<dbReference type="Gene3D" id="3.90.1720.10">
    <property type="entry name" value="endopeptidase domain like (from Nostoc punctiforme)"/>
    <property type="match status" value="1"/>
</dbReference>
<feature type="chain" id="PRO_5019191640" evidence="1">
    <location>
        <begin position="21"/>
        <end position="175"/>
    </location>
</feature>
<keyword evidence="1" id="KW-0732">Signal</keyword>
<gene>
    <name evidence="3" type="ORF">D6858_08770</name>
</gene>
<feature type="domain" description="Peptidase C51" evidence="2">
    <location>
        <begin position="1"/>
        <end position="121"/>
    </location>
</feature>
<sequence length="175" mass="18175">MIASLLAAMAAVATPAVVQAKALQCVPYARQVSGISIHGNARTWWGQAEGTYARGKQPKIGAVLAFKSTGAMPYGHVATVAKIVDERHILLNHANWSGPGRIERAAMAVDVSDAGDWSAVRVWYAPIGGLGTRVNPTFGFIYAEAPGSEDLDTGPIHIAKGNGAGEGASIQLAAK</sequence>
<dbReference type="EMBL" id="RAHJ01000018">
    <property type="protein sequence ID" value="RJX68270.1"/>
    <property type="molecule type" value="Genomic_DNA"/>
</dbReference>
<dbReference type="InterPro" id="IPR038765">
    <property type="entry name" value="Papain-like_cys_pep_sf"/>
</dbReference>
<name>A0A419R2S4_9SPHN</name>
<evidence type="ECO:0000259" key="2">
    <source>
        <dbReference type="PROSITE" id="PS50911"/>
    </source>
</evidence>
<dbReference type="OrthoDB" id="7279151at2"/>